<organism evidence="3 4">
    <name type="scientific">Pyrobaculum arsenaticum (strain DSM 13514 / JCM 11321 / PZ6)</name>
    <dbReference type="NCBI Taxonomy" id="340102"/>
    <lineage>
        <taxon>Archaea</taxon>
        <taxon>Thermoproteota</taxon>
        <taxon>Thermoprotei</taxon>
        <taxon>Thermoproteales</taxon>
        <taxon>Thermoproteaceae</taxon>
        <taxon>Pyrobaculum</taxon>
    </lineage>
</organism>
<proteinExistence type="predicted"/>
<reference evidence="3 4" key="1">
    <citation type="submission" date="2007-04" db="EMBL/GenBank/DDBJ databases">
        <title>Complete sequence of Pyrobaculum arsenaticum DSM 13514.</title>
        <authorList>
            <consortium name="US DOE Joint Genome Institute"/>
            <person name="Copeland A."/>
            <person name="Lucas S."/>
            <person name="Lapidus A."/>
            <person name="Barry K."/>
            <person name="Glavina del Rio T."/>
            <person name="Dalin E."/>
            <person name="Tice H."/>
            <person name="Pitluck S."/>
            <person name="Chain P."/>
            <person name="Malfatti S."/>
            <person name="Shin M."/>
            <person name="Vergez L."/>
            <person name="Schmutz J."/>
            <person name="Larimer F."/>
            <person name="Land M."/>
            <person name="Hauser L."/>
            <person name="Kyrpides N."/>
            <person name="Mikhailova N."/>
            <person name="Cozen A.E."/>
            <person name="Fitz-Gibbon S.T."/>
            <person name="House C.H."/>
            <person name="Saltikov C."/>
            <person name="Lowe T.M."/>
            <person name="Richardson P."/>
        </authorList>
    </citation>
    <scope>NUCLEOTIDE SEQUENCE [LARGE SCALE GENOMIC DNA]</scope>
    <source>
        <strain evidence="4">ATCC 700994 / DSM 13514 / JCM 11321 / PZ6</strain>
    </source>
</reference>
<name>A4WIE7_PYRAR</name>
<sequence length="127" mass="14223">MVNIDIVLSSLIAQAPLVAVAILILYYTLDRKIDKVKIELKGHIDKLEKAVNGLSNRVERLEASVAELRDRVEKVENSMSELKGRVDSIAARLNALRRDVRTLAKGFYTYQNTLIDFLSAKGVVNEP</sequence>
<dbReference type="SUPFAM" id="SSF57997">
    <property type="entry name" value="Tropomyosin"/>
    <property type="match status" value="1"/>
</dbReference>
<dbReference type="KEGG" id="pas:Pars_0570"/>
<dbReference type="EMBL" id="CP000660">
    <property type="protein sequence ID" value="ABP50164.1"/>
    <property type="molecule type" value="Genomic_DNA"/>
</dbReference>
<accession>A4WIE7</accession>
<dbReference type="RefSeq" id="WP_011900071.1">
    <property type="nucleotide sequence ID" value="NC_009376.1"/>
</dbReference>
<evidence type="ECO:0000256" key="1">
    <source>
        <dbReference type="SAM" id="Coils"/>
    </source>
</evidence>
<dbReference type="Proteomes" id="UP000001567">
    <property type="component" value="Chromosome"/>
</dbReference>
<keyword evidence="1" id="KW-0175">Coiled coil</keyword>
<feature type="transmembrane region" description="Helical" evidence="2">
    <location>
        <begin position="6"/>
        <end position="29"/>
    </location>
</feature>
<keyword evidence="2" id="KW-0472">Membrane</keyword>
<keyword evidence="2" id="KW-1133">Transmembrane helix</keyword>
<gene>
    <name evidence="3" type="ordered locus">Pars_0570</name>
</gene>
<evidence type="ECO:0000313" key="3">
    <source>
        <dbReference type="EMBL" id="ABP50164.1"/>
    </source>
</evidence>
<dbReference type="HOGENOM" id="CLU_1965641_0_0_2"/>
<dbReference type="Gene3D" id="1.20.5.340">
    <property type="match status" value="1"/>
</dbReference>
<evidence type="ECO:0000256" key="2">
    <source>
        <dbReference type="SAM" id="Phobius"/>
    </source>
</evidence>
<dbReference type="STRING" id="340102.Pars_0570"/>
<keyword evidence="2" id="KW-0812">Transmembrane</keyword>
<feature type="coiled-coil region" evidence="1">
    <location>
        <begin position="37"/>
        <end position="99"/>
    </location>
</feature>
<dbReference type="GeneID" id="71067928"/>
<dbReference type="AlphaFoldDB" id="A4WIE7"/>
<evidence type="ECO:0000313" key="4">
    <source>
        <dbReference type="Proteomes" id="UP000001567"/>
    </source>
</evidence>
<protein>
    <submittedName>
        <fullName evidence="3">PaREP5a</fullName>
    </submittedName>
</protein>